<accession>A0A370BJT0</accession>
<dbReference type="EMBL" id="KZ851969">
    <property type="protein sequence ID" value="RDH14355.1"/>
    <property type="molecule type" value="Genomic_DNA"/>
</dbReference>
<evidence type="ECO:0000313" key="2">
    <source>
        <dbReference type="EMBL" id="RDH14355.1"/>
    </source>
</evidence>
<sequence>MVAERKSVRGSVYERPGRLRPYPPLTPPVGISARPNPDRSRVPEIEPVDTPGSNATTGLAAAATAMTCELGASLIGRWGKGILSSCYLDGAASGSGLRPSLAAGDGSVMYQLSLLITACLLAASPAVVECAHDNPTRLPLSRPTLWVVGRNDLPLMVTDPLSIKPVMNYGCRQGARGQAAVGVITVPTQQLGIMGLDPEFNMLFNQHGGDTNQTYTQQLHTRLGATVGTLASTLKNHLYPDFTEDA</sequence>
<name>A0A370BJT0_ASPNG</name>
<dbReference type="VEuPathDB" id="FungiDB:M747DRAFT_363495"/>
<feature type="region of interest" description="Disordered" evidence="1">
    <location>
        <begin position="1"/>
        <end position="54"/>
    </location>
</feature>
<evidence type="ECO:0000313" key="3">
    <source>
        <dbReference type="Proteomes" id="UP000253845"/>
    </source>
</evidence>
<dbReference type="Proteomes" id="UP000253845">
    <property type="component" value="Unassembled WGS sequence"/>
</dbReference>
<proteinExistence type="predicted"/>
<gene>
    <name evidence="2" type="ORF">M747DRAFT_363495</name>
</gene>
<dbReference type="AlphaFoldDB" id="A0A370BJT0"/>
<reference evidence="2 3" key="1">
    <citation type="submission" date="2018-07" db="EMBL/GenBank/DDBJ databases">
        <title>Section-level genome sequencing of Aspergillus section Nigri to investigate inter- and intra-species variation.</title>
        <authorList>
            <consortium name="DOE Joint Genome Institute"/>
            <person name="Vesth T.C."/>
            <person name="Nybo J.L."/>
            <person name="Theobald S."/>
            <person name="Frisvad J.C."/>
            <person name="Larsen T.O."/>
            <person name="Nielsen K.F."/>
            <person name="Hoof J.B."/>
            <person name="Brandl J."/>
            <person name="Salamov A."/>
            <person name="Riley R."/>
            <person name="Gladden J.M."/>
            <person name="Phatale P."/>
            <person name="Nielsen M.T."/>
            <person name="Lyhne E.K."/>
            <person name="Kogle M.E."/>
            <person name="Strasser K."/>
            <person name="McDonnell E."/>
            <person name="Barry K."/>
            <person name="Clum A."/>
            <person name="Chen C."/>
            <person name="Nolan M."/>
            <person name="Sandor L."/>
            <person name="Kuo A."/>
            <person name="Lipzen A."/>
            <person name="Hainaut M."/>
            <person name="Drula E."/>
            <person name="Tsang A."/>
            <person name="Magnuson J.K."/>
            <person name="Henrissat B."/>
            <person name="Wiebenga A."/>
            <person name="Simmons B.A."/>
            <person name="Makela M.R."/>
            <person name="De vries R.P."/>
            <person name="Grigoriev I.V."/>
            <person name="Mortensen U.H."/>
            <person name="Baker S.E."/>
            <person name="Andersen M.R."/>
        </authorList>
    </citation>
    <scope>NUCLEOTIDE SEQUENCE [LARGE SCALE GENOMIC DNA]</scope>
    <source>
        <strain evidence="2 3">ATCC 13496</strain>
    </source>
</reference>
<organism evidence="2 3">
    <name type="scientific">Aspergillus niger ATCC 13496</name>
    <dbReference type="NCBI Taxonomy" id="1353008"/>
    <lineage>
        <taxon>Eukaryota</taxon>
        <taxon>Fungi</taxon>
        <taxon>Dikarya</taxon>
        <taxon>Ascomycota</taxon>
        <taxon>Pezizomycotina</taxon>
        <taxon>Eurotiomycetes</taxon>
        <taxon>Eurotiomycetidae</taxon>
        <taxon>Eurotiales</taxon>
        <taxon>Aspergillaceae</taxon>
        <taxon>Aspergillus</taxon>
        <taxon>Aspergillus subgen. Circumdati</taxon>
    </lineage>
</organism>
<evidence type="ECO:0000256" key="1">
    <source>
        <dbReference type="SAM" id="MobiDB-lite"/>
    </source>
</evidence>
<protein>
    <submittedName>
        <fullName evidence="2">Uncharacterized protein</fullName>
    </submittedName>
</protein>